<accession>A0A4Y9Z9L0</accession>
<dbReference type="EMBL" id="SEOQ01000060">
    <property type="protein sequence ID" value="TFY71232.1"/>
    <property type="molecule type" value="Genomic_DNA"/>
</dbReference>
<dbReference type="PROSITE" id="PS50097">
    <property type="entry name" value="BTB"/>
    <property type="match status" value="1"/>
</dbReference>
<feature type="compositionally biased region" description="Acidic residues" evidence="2">
    <location>
        <begin position="645"/>
        <end position="654"/>
    </location>
</feature>
<evidence type="ECO:0000256" key="2">
    <source>
        <dbReference type="SAM" id="MobiDB-lite"/>
    </source>
</evidence>
<evidence type="ECO:0000259" key="3">
    <source>
        <dbReference type="PROSITE" id="PS50097"/>
    </source>
</evidence>
<keyword evidence="1" id="KW-0175">Coiled coil</keyword>
<dbReference type="Pfam" id="PF00651">
    <property type="entry name" value="BTB"/>
    <property type="match status" value="1"/>
</dbReference>
<evidence type="ECO:0000256" key="1">
    <source>
        <dbReference type="SAM" id="Coils"/>
    </source>
</evidence>
<comment type="caution">
    <text evidence="4">The sequence shown here is derived from an EMBL/GenBank/DDBJ whole genome shotgun (WGS) entry which is preliminary data.</text>
</comment>
<feature type="region of interest" description="Disordered" evidence="2">
    <location>
        <begin position="454"/>
        <end position="485"/>
    </location>
</feature>
<proteinExistence type="predicted"/>
<dbReference type="AlphaFoldDB" id="A0A4Y9Z9L0"/>
<feature type="region of interest" description="Disordered" evidence="2">
    <location>
        <begin position="346"/>
        <end position="387"/>
    </location>
</feature>
<name>A0A4Y9Z9L0_9AGAM</name>
<sequence length="654" mass="70999">MDTRRDGSDPRCHIGPKECTRVRSDLDVSARANKAASDKNRSGATARVRLKSYVRYSALNDVLPIYLPGRPGPDTPISVSSLSPTSTEDFDALSESPLYSPDTPAVVIMSPNGNVNPVSLSPPIVWGSGQNTPAVEQKYQSSQAESGQTYEKHQTFYFADGNVTFLVGDTLYRVHRYFFQRDSAHFANLLLGRPLSEAVDASGPIALHDVECSEFDALLSILYPADFHKCEVKTVDAWTAVLRLSTKWSFASIRALAIDRLEPIASAVDKVVLGRIYTIDSWLRPGFVALCERAQPLTKDEGRRLGVDDVILIVTIREGVRVQRPGIGRGEIEAIVKSRLNITDSEPNFVSTPNNSKLKADTSEVVGPANSRTEAEGGAETEKRTTQNEADAYVQADAGAAAKHQAAEMGVRIKAGDEAAANAVTNKVERYLAALKSANEEAVKAEAAEVARVTGAEEKQENENARKLAPTNPWGARPAQSPVNSAWGRPPSIAIVSDVHPPSSALPVASQTPIASSNPANPWKRHIAWDKKIPALKTPAETAAIVETPAPAQDEEGRNGEGVASAVRLEHAGEDDTASDMGDWSKMSASQEKKLKKKMAKNKALKVSRPCFGYRVGSDIGYDEDSKSRSLEDDDVDGRVPFEEERGEEDWDWE</sequence>
<dbReference type="SMART" id="SM00225">
    <property type="entry name" value="BTB"/>
    <property type="match status" value="1"/>
</dbReference>
<feature type="region of interest" description="Disordered" evidence="2">
    <location>
        <begin position="573"/>
        <end position="601"/>
    </location>
</feature>
<dbReference type="STRING" id="205917.A0A4Y9Z9L0"/>
<dbReference type="OrthoDB" id="2367075at2759"/>
<dbReference type="Gene3D" id="3.30.710.10">
    <property type="entry name" value="Potassium Channel Kv1.1, Chain A"/>
    <property type="match status" value="1"/>
</dbReference>
<feature type="region of interest" description="Disordered" evidence="2">
    <location>
        <begin position="615"/>
        <end position="654"/>
    </location>
</feature>
<feature type="domain" description="BTB" evidence="3">
    <location>
        <begin position="161"/>
        <end position="231"/>
    </location>
</feature>
<protein>
    <recommendedName>
        <fullName evidence="3">BTB domain-containing protein</fullName>
    </recommendedName>
</protein>
<dbReference type="InterPro" id="IPR000210">
    <property type="entry name" value="BTB/POZ_dom"/>
</dbReference>
<dbReference type="Proteomes" id="UP000298327">
    <property type="component" value="Unassembled WGS sequence"/>
</dbReference>
<organism evidence="4 5">
    <name type="scientific">Dentipellis fragilis</name>
    <dbReference type="NCBI Taxonomy" id="205917"/>
    <lineage>
        <taxon>Eukaryota</taxon>
        <taxon>Fungi</taxon>
        <taxon>Dikarya</taxon>
        <taxon>Basidiomycota</taxon>
        <taxon>Agaricomycotina</taxon>
        <taxon>Agaricomycetes</taxon>
        <taxon>Russulales</taxon>
        <taxon>Hericiaceae</taxon>
        <taxon>Dentipellis</taxon>
    </lineage>
</organism>
<reference evidence="4 5" key="1">
    <citation type="submission" date="2019-02" db="EMBL/GenBank/DDBJ databases">
        <title>Genome sequencing of the rare red list fungi Dentipellis fragilis.</title>
        <authorList>
            <person name="Buettner E."/>
            <person name="Kellner H."/>
        </authorList>
    </citation>
    <scope>NUCLEOTIDE SEQUENCE [LARGE SCALE GENOMIC DNA]</scope>
    <source>
        <strain evidence="4 5">DSM 105465</strain>
    </source>
</reference>
<gene>
    <name evidence="4" type="ORF">EVG20_g1773</name>
</gene>
<feature type="compositionally biased region" description="Polar residues" evidence="2">
    <location>
        <begin position="346"/>
        <end position="357"/>
    </location>
</feature>
<evidence type="ECO:0000313" key="4">
    <source>
        <dbReference type="EMBL" id="TFY71232.1"/>
    </source>
</evidence>
<feature type="coiled-coil region" evidence="1">
    <location>
        <begin position="421"/>
        <end position="448"/>
    </location>
</feature>
<evidence type="ECO:0000313" key="5">
    <source>
        <dbReference type="Proteomes" id="UP000298327"/>
    </source>
</evidence>
<feature type="compositionally biased region" description="Basic and acidic residues" evidence="2">
    <location>
        <begin position="624"/>
        <end position="644"/>
    </location>
</feature>
<feature type="compositionally biased region" description="Basic and acidic residues" evidence="2">
    <location>
        <begin position="454"/>
        <end position="466"/>
    </location>
</feature>
<dbReference type="InterPro" id="IPR011333">
    <property type="entry name" value="SKP1/BTB/POZ_sf"/>
</dbReference>
<keyword evidence="5" id="KW-1185">Reference proteome</keyword>
<dbReference type="SUPFAM" id="SSF54695">
    <property type="entry name" value="POZ domain"/>
    <property type="match status" value="1"/>
</dbReference>